<accession>A0A7R8W6W7</accession>
<reference evidence="1" key="1">
    <citation type="submission" date="2020-11" db="EMBL/GenBank/DDBJ databases">
        <authorList>
            <person name="Tran Van P."/>
        </authorList>
    </citation>
    <scope>NUCLEOTIDE SEQUENCE</scope>
</reference>
<evidence type="ECO:0000313" key="1">
    <source>
        <dbReference type="EMBL" id="CAD7226085.1"/>
    </source>
</evidence>
<dbReference type="EMBL" id="OB660740">
    <property type="protein sequence ID" value="CAD7226085.1"/>
    <property type="molecule type" value="Genomic_DNA"/>
</dbReference>
<name>A0A7R8W6W7_9CRUS</name>
<protein>
    <submittedName>
        <fullName evidence="1">Uncharacterized protein</fullName>
    </submittedName>
</protein>
<feature type="non-terminal residue" evidence="1">
    <location>
        <position position="1"/>
    </location>
</feature>
<gene>
    <name evidence="1" type="ORF">CTOB1V02_LOCUS4010</name>
</gene>
<organism evidence="1">
    <name type="scientific">Cyprideis torosa</name>
    <dbReference type="NCBI Taxonomy" id="163714"/>
    <lineage>
        <taxon>Eukaryota</taxon>
        <taxon>Metazoa</taxon>
        <taxon>Ecdysozoa</taxon>
        <taxon>Arthropoda</taxon>
        <taxon>Crustacea</taxon>
        <taxon>Oligostraca</taxon>
        <taxon>Ostracoda</taxon>
        <taxon>Podocopa</taxon>
        <taxon>Podocopida</taxon>
        <taxon>Cytherocopina</taxon>
        <taxon>Cytheroidea</taxon>
        <taxon>Cytherideidae</taxon>
        <taxon>Cyprideis</taxon>
    </lineage>
</organism>
<sequence>SRYFITKWMIQMKFGEAVTLMRPLDALWYLANGDPSIRHYVSAVTVVEGKPDLEFWGYGVWKFARNFNLDQHVCMLKDATNAEIVTWNDENDICRILEKSKPVPMVHLKNVAKMLGGSTLEVLLCSLAGAFSRVLSKETIFSTTFALSVVTPATLRVPNDDPSMRNCIVSVRFPLEEAIKCQSLEKRFQLIKAQRKKLRPIPDRFALAMLSHVINILPLSMLDDRLVYKSAAVSFSFIPSYNREIQFLSKQPFRRYMFWIPVGGVIEEPRRFPSKEEPRRFPSKEESCRFPSRKKILVLLIYRKTAVF</sequence>
<dbReference type="AlphaFoldDB" id="A0A7R8W6W7"/>
<proteinExistence type="predicted"/>